<comment type="similarity">
    <text evidence="1 3">Belongs to the nucleosome assembly protein (NAP) family.</text>
</comment>
<evidence type="ECO:0000313" key="5">
    <source>
        <dbReference type="Proteomes" id="UP000824890"/>
    </source>
</evidence>
<dbReference type="SUPFAM" id="SSF143113">
    <property type="entry name" value="NAP-like"/>
    <property type="match status" value="1"/>
</dbReference>
<evidence type="ECO:0000256" key="1">
    <source>
        <dbReference type="ARBA" id="ARBA00009947"/>
    </source>
</evidence>
<dbReference type="InterPro" id="IPR037231">
    <property type="entry name" value="NAP-like_sf"/>
</dbReference>
<evidence type="ECO:0000313" key="4">
    <source>
        <dbReference type="EMBL" id="KAH0942833.1"/>
    </source>
</evidence>
<protein>
    <submittedName>
        <fullName evidence="4">Uncharacterized protein</fullName>
    </submittedName>
</protein>
<dbReference type="PANTHER" id="PTHR11875">
    <property type="entry name" value="TESTIS-SPECIFIC Y-ENCODED PROTEIN"/>
    <property type="match status" value="1"/>
</dbReference>
<reference evidence="4 5" key="1">
    <citation type="submission" date="2021-05" db="EMBL/GenBank/DDBJ databases">
        <title>Genome Assembly of Synthetic Allotetraploid Brassica napus Reveals Homoeologous Exchanges between Subgenomes.</title>
        <authorList>
            <person name="Davis J.T."/>
        </authorList>
    </citation>
    <scope>NUCLEOTIDE SEQUENCE [LARGE SCALE GENOMIC DNA]</scope>
    <source>
        <strain evidence="5">cv. Da-Ae</strain>
        <tissue evidence="4">Seedling</tissue>
    </source>
</reference>
<keyword evidence="5" id="KW-1185">Reference proteome</keyword>
<comment type="caution">
    <text evidence="4">The sequence shown here is derived from an EMBL/GenBank/DDBJ whole genome shotgun (WGS) entry which is preliminary data.</text>
</comment>
<name>A0ABQ8EQ24_BRANA</name>
<dbReference type="Pfam" id="PF00956">
    <property type="entry name" value="NAP"/>
    <property type="match status" value="1"/>
</dbReference>
<feature type="non-terminal residue" evidence="4">
    <location>
        <position position="1"/>
    </location>
</feature>
<organism evidence="4 5">
    <name type="scientific">Brassica napus</name>
    <name type="common">Rape</name>
    <dbReference type="NCBI Taxonomy" id="3708"/>
    <lineage>
        <taxon>Eukaryota</taxon>
        <taxon>Viridiplantae</taxon>
        <taxon>Streptophyta</taxon>
        <taxon>Embryophyta</taxon>
        <taxon>Tracheophyta</taxon>
        <taxon>Spermatophyta</taxon>
        <taxon>Magnoliopsida</taxon>
        <taxon>eudicotyledons</taxon>
        <taxon>Gunneridae</taxon>
        <taxon>Pentapetalae</taxon>
        <taxon>rosids</taxon>
        <taxon>malvids</taxon>
        <taxon>Brassicales</taxon>
        <taxon>Brassicaceae</taxon>
        <taxon>Brassiceae</taxon>
        <taxon>Brassica</taxon>
    </lineage>
</organism>
<dbReference type="Gene3D" id="3.30.1120.90">
    <property type="entry name" value="Nucleosome assembly protein"/>
    <property type="match status" value="1"/>
</dbReference>
<evidence type="ECO:0000256" key="2">
    <source>
        <dbReference type="ARBA" id="ARBA00023186"/>
    </source>
</evidence>
<dbReference type="Proteomes" id="UP000824890">
    <property type="component" value="Unassembled WGS sequence"/>
</dbReference>
<keyword evidence="2" id="KW-0143">Chaperone</keyword>
<proteinExistence type="inferred from homology"/>
<dbReference type="EMBL" id="JAGKQM010000001">
    <property type="protein sequence ID" value="KAH0942833.1"/>
    <property type="molecule type" value="Genomic_DNA"/>
</dbReference>
<dbReference type="InterPro" id="IPR002164">
    <property type="entry name" value="NAP_family"/>
</dbReference>
<accession>A0ABQ8EQ24</accession>
<evidence type="ECO:0000256" key="3">
    <source>
        <dbReference type="RuleBase" id="RU003876"/>
    </source>
</evidence>
<gene>
    <name evidence="4" type="ORF">HID58_002470</name>
</gene>
<sequence>YLAWLRSTVLENLSLTVMKRGFQRDSGESIVHVDEIKTSLGRTSIIDIDGFLFFYMLNHIHPYEIVNGVVEFQGVPEEVKTEQKDKDVEEKGVLAWLIPLNNKEISDKDLRFQDTLLLIEEPKGFKIDFIFEQSPYFKNTILTKTYHMIDEDEHILEKAIQTEIKWYPGKYLTHQILRKSQ</sequence>